<dbReference type="InterPro" id="IPR014756">
    <property type="entry name" value="Ig_E-set"/>
</dbReference>
<dbReference type="InterPro" id="IPR016449">
    <property type="entry name" value="K_chnl_inward-rec_Kir"/>
</dbReference>
<feature type="compositionally biased region" description="Acidic residues" evidence="12">
    <location>
        <begin position="118"/>
        <end position="129"/>
    </location>
</feature>
<evidence type="ECO:0000256" key="4">
    <source>
        <dbReference type="ARBA" id="ARBA00022692"/>
    </source>
</evidence>
<feature type="region of interest" description="Disordered" evidence="12">
    <location>
        <begin position="1"/>
        <end position="47"/>
    </location>
</feature>
<name>A0ABM1ZG80_AEDAL</name>
<dbReference type="RefSeq" id="XP_029729383.1">
    <property type="nucleotide sequence ID" value="XM_029873523.2"/>
</dbReference>
<dbReference type="PRINTS" id="PR01320">
    <property type="entry name" value="KIRCHANNEL"/>
</dbReference>
<evidence type="ECO:0000256" key="11">
    <source>
        <dbReference type="RuleBase" id="RU003822"/>
    </source>
</evidence>
<evidence type="ECO:0000256" key="3">
    <source>
        <dbReference type="ARBA" id="ARBA00022538"/>
    </source>
</evidence>
<dbReference type="SUPFAM" id="SSF81324">
    <property type="entry name" value="Voltage-gated potassium channels"/>
    <property type="match status" value="1"/>
</dbReference>
<dbReference type="PANTHER" id="PTHR11767">
    <property type="entry name" value="INWARD RECTIFIER POTASSIUM CHANNEL"/>
    <property type="match status" value="1"/>
</dbReference>
<feature type="compositionally biased region" description="Basic and acidic residues" evidence="12">
    <location>
        <begin position="542"/>
        <end position="555"/>
    </location>
</feature>
<evidence type="ECO:0000256" key="7">
    <source>
        <dbReference type="ARBA" id="ARBA00022989"/>
    </source>
</evidence>
<evidence type="ECO:0000256" key="10">
    <source>
        <dbReference type="ARBA" id="ARBA00023303"/>
    </source>
</evidence>
<feature type="compositionally biased region" description="Polar residues" evidence="12">
    <location>
        <begin position="105"/>
        <end position="114"/>
    </location>
</feature>
<keyword evidence="3 11" id="KW-0633">Potassium transport</keyword>
<keyword evidence="4 11" id="KW-0812">Transmembrane</keyword>
<evidence type="ECO:0000256" key="5">
    <source>
        <dbReference type="ARBA" id="ARBA00022882"/>
    </source>
</evidence>
<comment type="subcellular location">
    <subcellularLocation>
        <location evidence="1 11">Membrane</location>
        <topology evidence="1 11">Multi-pass membrane protein</topology>
    </subcellularLocation>
</comment>
<dbReference type="GeneID" id="109419064"/>
<keyword evidence="10 11" id="KW-0407">Ion channel</keyword>
<reference evidence="16" key="2">
    <citation type="submission" date="2025-05" db="UniProtKB">
        <authorList>
            <consortium name="EnsemblMetazoa"/>
        </authorList>
    </citation>
    <scope>IDENTIFICATION</scope>
    <source>
        <strain evidence="16">Foshan</strain>
    </source>
</reference>
<feature type="compositionally biased region" description="Polar residues" evidence="12">
    <location>
        <begin position="571"/>
        <end position="589"/>
    </location>
</feature>
<evidence type="ECO:0000256" key="6">
    <source>
        <dbReference type="ARBA" id="ARBA00022958"/>
    </source>
</evidence>
<keyword evidence="5 11" id="KW-0851">Voltage-gated channel</keyword>
<feature type="region of interest" description="Disordered" evidence="12">
    <location>
        <begin position="542"/>
        <end position="597"/>
    </location>
</feature>
<proteinExistence type="inferred from homology"/>
<evidence type="ECO:0000256" key="9">
    <source>
        <dbReference type="ARBA" id="ARBA00023136"/>
    </source>
</evidence>
<keyword evidence="6 11" id="KW-0630">Potassium</keyword>
<evidence type="ECO:0000259" key="15">
    <source>
        <dbReference type="Pfam" id="PF17655"/>
    </source>
</evidence>
<evidence type="ECO:0000256" key="2">
    <source>
        <dbReference type="ARBA" id="ARBA00022448"/>
    </source>
</evidence>
<feature type="transmembrane region" description="Helical" evidence="13">
    <location>
        <begin position="240"/>
        <end position="263"/>
    </location>
</feature>
<feature type="compositionally biased region" description="Polar residues" evidence="12">
    <location>
        <begin position="1"/>
        <end position="13"/>
    </location>
</feature>
<sequence length="597" mass="69020">MSLDTLNTNSGSPYSHRKHWRRVQQEFLDLEQQKQKQQQQGHMTRPVSIVNYNRQESQELFNMPGSPYHIRKPIPAWEKSRLWVEQQQKHHQRRHNGGNDDDNDWMSSQESGLNLNHDDDDGDDDDDDDDKKHPHQHRRPNRSDMFSRGSLANEDFEDRPSLHQQPQSGFPVILQSVRSMRHVRQRLRRDPVHQGTRAIRSSRVINKAGERNVLFLNLPQKSVRFVKDLVTTLVEEQWRYTLTAFMLSFFSSWILFAILWYLVAYAHGDLIFDPETGERLGDGAMPCVEGATTFAGFLLFSIETQVSTGYGAKVPTEECPEAMFLLIVQIVIGLVIDAAMVGIVYAKMVRPPKKISDMKFSKKAVICQRDGKLCFVFRLCDVKHQHAIETKVTAVLLEQRRSLEGELIEKNESSMKLENNGRILLMWPVTVCHVIDSESPLFDFSAKDLLEKKFEIVITLTGGTMTTGQVTEARTSYVPGEVYWGHRFQNIIMYDRAHEHYVAHNEHMDFLEPVDTPLCSARRLEEVYQEVKQFMEHDREREFDDAECKSEHLEQLDEDTDSEGGLRMEQLKSSCSSPKEETNSNQPSRVETVPDTK</sequence>
<feature type="region of interest" description="Disordered" evidence="12">
    <location>
        <begin position="83"/>
        <end position="148"/>
    </location>
</feature>
<dbReference type="InterPro" id="IPR041647">
    <property type="entry name" value="IRK_C"/>
</dbReference>
<keyword evidence="17" id="KW-1185">Reference proteome</keyword>
<dbReference type="InterPro" id="IPR040445">
    <property type="entry name" value="Kir_TM"/>
</dbReference>
<reference evidence="17" key="1">
    <citation type="journal article" date="2015" name="Proc. Natl. Acad. Sci. U.S.A.">
        <title>Genome sequence of the Asian Tiger mosquito, Aedes albopictus, reveals insights into its biology, genetics, and evolution.</title>
        <authorList>
            <person name="Chen X.G."/>
            <person name="Jiang X."/>
            <person name="Gu J."/>
            <person name="Xu M."/>
            <person name="Wu Y."/>
            <person name="Deng Y."/>
            <person name="Zhang C."/>
            <person name="Bonizzoni M."/>
            <person name="Dermauw W."/>
            <person name="Vontas J."/>
            <person name="Armbruster P."/>
            <person name="Huang X."/>
            <person name="Yang Y."/>
            <person name="Zhang H."/>
            <person name="He W."/>
            <person name="Peng H."/>
            <person name="Liu Y."/>
            <person name="Wu K."/>
            <person name="Chen J."/>
            <person name="Lirakis M."/>
            <person name="Topalis P."/>
            <person name="Van Leeuwen T."/>
            <person name="Hall A.B."/>
            <person name="Jiang X."/>
            <person name="Thorpe C."/>
            <person name="Mueller R.L."/>
            <person name="Sun C."/>
            <person name="Waterhouse R.M."/>
            <person name="Yan G."/>
            <person name="Tu Z.J."/>
            <person name="Fang X."/>
            <person name="James A.A."/>
        </authorList>
    </citation>
    <scope>NUCLEOTIDE SEQUENCE [LARGE SCALE GENOMIC DNA]</scope>
    <source>
        <strain evidence="17">Foshan</strain>
    </source>
</reference>
<organism evidence="16 17">
    <name type="scientific">Aedes albopictus</name>
    <name type="common">Asian tiger mosquito</name>
    <name type="synonym">Stegomyia albopicta</name>
    <dbReference type="NCBI Taxonomy" id="7160"/>
    <lineage>
        <taxon>Eukaryota</taxon>
        <taxon>Metazoa</taxon>
        <taxon>Ecdysozoa</taxon>
        <taxon>Arthropoda</taxon>
        <taxon>Hexapoda</taxon>
        <taxon>Insecta</taxon>
        <taxon>Pterygota</taxon>
        <taxon>Neoptera</taxon>
        <taxon>Endopterygota</taxon>
        <taxon>Diptera</taxon>
        <taxon>Nematocera</taxon>
        <taxon>Culicoidea</taxon>
        <taxon>Culicidae</taxon>
        <taxon>Culicinae</taxon>
        <taxon>Aedini</taxon>
        <taxon>Aedes</taxon>
        <taxon>Stegomyia</taxon>
    </lineage>
</organism>
<comment type="similarity">
    <text evidence="11">Belongs to the inward rectifier-type potassium channel (TC 1.A.2.1) family.</text>
</comment>
<evidence type="ECO:0000256" key="12">
    <source>
        <dbReference type="SAM" id="MobiDB-lite"/>
    </source>
</evidence>
<protein>
    <submittedName>
        <fullName evidence="16">Uncharacterized protein</fullName>
    </submittedName>
</protein>
<evidence type="ECO:0000256" key="1">
    <source>
        <dbReference type="ARBA" id="ARBA00004141"/>
    </source>
</evidence>
<keyword evidence="2 11" id="KW-0813">Transport</keyword>
<dbReference type="InterPro" id="IPR013518">
    <property type="entry name" value="K_chnl_inward-rec_Kir_cyto"/>
</dbReference>
<dbReference type="Pfam" id="PF01007">
    <property type="entry name" value="IRK"/>
    <property type="match status" value="1"/>
</dbReference>
<evidence type="ECO:0000256" key="8">
    <source>
        <dbReference type="ARBA" id="ARBA00023065"/>
    </source>
</evidence>
<accession>A0ABM1ZG80</accession>
<feature type="domain" description="Inward rectifier potassium channel C-terminal" evidence="15">
    <location>
        <begin position="358"/>
        <end position="527"/>
    </location>
</feature>
<keyword evidence="9 13" id="KW-0472">Membrane</keyword>
<dbReference type="SUPFAM" id="SSF81296">
    <property type="entry name" value="E set domains"/>
    <property type="match status" value="1"/>
</dbReference>
<keyword evidence="7 13" id="KW-1133">Transmembrane helix</keyword>
<feature type="transmembrane region" description="Helical" evidence="13">
    <location>
        <begin position="322"/>
        <end position="346"/>
    </location>
</feature>
<keyword evidence="8 11" id="KW-0406">Ion transport</keyword>
<dbReference type="Gene3D" id="1.10.287.70">
    <property type="match status" value="1"/>
</dbReference>
<dbReference type="EnsemblMetazoa" id="AALFPA23_018151.R26653">
    <property type="protein sequence ID" value="AALFPA23_018151.P26653"/>
    <property type="gene ID" value="AALFPA23_018151"/>
</dbReference>
<dbReference type="Proteomes" id="UP000069940">
    <property type="component" value="Unassembled WGS sequence"/>
</dbReference>
<dbReference type="Pfam" id="PF17655">
    <property type="entry name" value="IRK_C"/>
    <property type="match status" value="1"/>
</dbReference>
<dbReference type="PANTHER" id="PTHR11767:SF115">
    <property type="entry name" value="INWARDLY RECTIFYING POTASSIUM CHANNEL 3, ISOFORM D"/>
    <property type="match status" value="1"/>
</dbReference>
<evidence type="ECO:0000256" key="13">
    <source>
        <dbReference type="SAM" id="Phobius"/>
    </source>
</evidence>
<evidence type="ECO:0000313" key="16">
    <source>
        <dbReference type="EnsemblMetazoa" id="AALFPA23_018151.P26653"/>
    </source>
</evidence>
<evidence type="ECO:0000313" key="17">
    <source>
        <dbReference type="Proteomes" id="UP000069940"/>
    </source>
</evidence>
<dbReference type="Gene3D" id="2.60.40.1400">
    <property type="entry name" value="G protein-activated inward rectifier potassium channel 1"/>
    <property type="match status" value="1"/>
</dbReference>
<feature type="domain" description="Potassium channel inwardly rectifying transmembrane" evidence="14">
    <location>
        <begin position="205"/>
        <end position="351"/>
    </location>
</feature>
<evidence type="ECO:0000259" key="14">
    <source>
        <dbReference type="Pfam" id="PF01007"/>
    </source>
</evidence>